<dbReference type="InterPro" id="IPR011625">
    <property type="entry name" value="A2M_N_BRD"/>
</dbReference>
<dbReference type="RefSeq" id="WP_015557034.1">
    <property type="nucleotide sequence ID" value="NZ_OZ209244.1"/>
</dbReference>
<dbReference type="InterPro" id="IPR001599">
    <property type="entry name" value="Macroglobln_a2"/>
</dbReference>
<accession>A0AB94IYV3</accession>
<keyword evidence="7" id="KW-1185">Reference proteome</keyword>
<dbReference type="InterPro" id="IPR047565">
    <property type="entry name" value="Alpha-macroglob_thiol-ester_cl"/>
</dbReference>
<dbReference type="InterPro" id="IPR041203">
    <property type="entry name" value="Bact_A2M_MG5"/>
</dbReference>
<dbReference type="PANTHER" id="PTHR40094">
    <property type="entry name" value="ALPHA-2-MACROGLOBULIN HOMOLOG"/>
    <property type="match status" value="1"/>
</dbReference>
<evidence type="ECO:0000313" key="7">
    <source>
        <dbReference type="Proteomes" id="UP000008957"/>
    </source>
</evidence>
<dbReference type="Pfam" id="PF11974">
    <property type="entry name" value="bMG3"/>
    <property type="match status" value="1"/>
</dbReference>
<dbReference type="InterPro" id="IPR008930">
    <property type="entry name" value="Terpenoid_cyclase/PrenylTrfase"/>
</dbReference>
<evidence type="ECO:0000259" key="4">
    <source>
        <dbReference type="SMART" id="SM01359"/>
    </source>
</evidence>
<dbReference type="Pfam" id="PF17972">
    <property type="entry name" value="bMG5"/>
    <property type="match status" value="1"/>
</dbReference>
<dbReference type="GO" id="GO:0004866">
    <property type="term" value="F:endopeptidase inhibitor activity"/>
    <property type="evidence" value="ECO:0007669"/>
    <property type="project" value="InterPro"/>
</dbReference>
<feature type="chain" id="PRO_5044495410" evidence="3">
    <location>
        <begin position="27"/>
        <end position="1779"/>
    </location>
</feature>
<dbReference type="SMART" id="SM01419">
    <property type="entry name" value="Thiol-ester_cl"/>
    <property type="match status" value="1"/>
</dbReference>
<comment type="similarity">
    <text evidence="1">Belongs to the protease inhibitor I39 (alpha-2-macroglobulin) family. Bacterial alpha-2-macroglobulin subfamily.</text>
</comment>
<dbReference type="SMART" id="SM01360">
    <property type="entry name" value="A2M"/>
    <property type="match status" value="1"/>
</dbReference>
<dbReference type="InterPro" id="IPR051802">
    <property type="entry name" value="YfhM-like"/>
</dbReference>
<dbReference type="Pfam" id="PF00207">
    <property type="entry name" value="A2M"/>
    <property type="match status" value="1"/>
</dbReference>
<dbReference type="Pfam" id="PF17973">
    <property type="entry name" value="bMG10"/>
    <property type="match status" value="1"/>
</dbReference>
<dbReference type="EMBL" id="FP929056">
    <property type="protein sequence ID" value="CBL28887.1"/>
    <property type="molecule type" value="Genomic_DNA"/>
</dbReference>
<dbReference type="Pfam" id="PF17962">
    <property type="entry name" value="bMG6"/>
    <property type="match status" value="1"/>
</dbReference>
<keyword evidence="2 3" id="KW-0732">Signal</keyword>
<reference evidence="7" key="1">
    <citation type="submission" date="2010-03" db="EMBL/GenBank/DDBJ databases">
        <title>The genome sequence of Synergistetes sp. SGP1.</title>
        <authorList>
            <consortium name="metaHIT consortium -- http://www.metahit.eu/"/>
            <person name="Pajon A."/>
            <person name="Turner K."/>
            <person name="Parkhill J."/>
            <person name="Wade W."/>
            <person name="Vartoukian S."/>
        </authorList>
    </citation>
    <scope>NUCLEOTIDE SEQUENCE [LARGE SCALE GENOMIC DNA]</scope>
    <source>
        <strain evidence="7">SGP1</strain>
    </source>
</reference>
<dbReference type="PANTHER" id="PTHR40094:SF1">
    <property type="entry name" value="UBIQUITIN DOMAIN-CONTAINING PROTEIN"/>
    <property type="match status" value="1"/>
</dbReference>
<evidence type="ECO:0000256" key="1">
    <source>
        <dbReference type="ARBA" id="ARBA00010556"/>
    </source>
</evidence>
<dbReference type="SMART" id="SM01359">
    <property type="entry name" value="A2M_N_2"/>
    <property type="match status" value="1"/>
</dbReference>
<dbReference type="Pfam" id="PF01835">
    <property type="entry name" value="MG2"/>
    <property type="match status" value="1"/>
</dbReference>
<evidence type="ECO:0000259" key="5">
    <source>
        <dbReference type="SMART" id="SM01360"/>
    </source>
</evidence>
<dbReference type="Proteomes" id="UP000008957">
    <property type="component" value="Chromosome"/>
</dbReference>
<sequence length="1779" mass="194688">MRFQKWLFPTILAALCLCLGAAPGRAALPAGVQSFAPTGRVSDNVSFRLVFKNAVAAKKDVGRAMGVEEFPFEVTPAIQAEGKWQNETTFTARLLAPLRMGTSYTARLREGLTDRKGRHIPAGSFSFQTDALTPTAVKAIMGRDDARLVIAFNMPVAPAVLQGFLQIVNEQGQKVPFTLQGTAPNRSVQVRVPLGQSLSRQTLTVRIAAGLTSGEGDLGLAQNFTSRVVLEPKLTVEGVRGDEGAIQASFNFPIDPESVRDFVAVEPPVDFRLDSNWSGNALQIRGDFKPRSRFVVTLRRGLPSKEGGLALKEDFKQAVIMPDLEPSISIPTSGTYLTAMGGGLIPLELVNVKKLQVNLWRLYENNIPYVIRGDYNSFSKDLARRTYSREFKLDLPLNERVRRSLAVDELASGDRGLFLLSVRDPDAEYWDEEDQMLSLSDLGAVARVWEDGLMLWVNTLSGTQPVADAEVRIYSGANQVIAQGKTDAEGIFSFDRQEPWGTDAGEQPRLAVISSGRDLTYVQLTRSLLSQETFDTAGRPWLREGYDAILFAPRDIYRTGEEVPFKAVVRGADLSTPAPFPVLFTVRDPLGRRTEQQTVTLSDMGSALFTLKLPSNALTGLWSAAISVPGREESPMASMNFHVEDFAPPRIEVKMSTDSKTLTHGDDFQAAITARWLFGADGAGLRYKTFWSAKDSPFTPTQDRWKGYTFGDSSRKFEGARNDMDEGQLDASGRASSTLTLDANWEAASTIAVTLRTEVMEDGGRWVSDSITLPYFPAPWLLGIAATEEQMAVNRDLTFRIAAIDPQEEPTDPGSLTASLYRVRWNYNMVEVDGYRRWQSSEELSLVDEKSVTLKDGLGSVSFRPGEWGTYLVRVTDANDNARAAMRFYASDARYADRGGSPILDRVGVSMDREFYRVGDTAKVTLTAPFEGLLLFSVEGARPISRQVRRVDGPDVTVEVPVTQDMVPNGWITAWLVRPVSEEDASAWGTHRAVGVARLKADLTPYKLDVTMEAADRVEPASTLPVSLTLKDAEGKPVQGDVALALVDDAVLGLTRYKTPDLLEHFWGLKKLNSEGYDLYDLLIPVESRATETLHPAGGAAMAALAGAGANVQRFNILSLFQGLLSADAEGRVKADLDVPEFSGRGRLFAVVASQNRFGMAEQPVQIARSVVTEVNLPRFAAPGDVFVAPLSVFNASTEVRDVTLSISAEGGLKVAESQKTLRVEPGAQARWETEVSALEPGVASWDVVTSWTEGGGQKEYRQTITLPIRSPWPVVSRSGSGVFESGTTPIDIPTEDFAGKVTGTLSLADTPMVDLTRAVPYLLNYPYGCLEQTLSASWPFLVLPDAVSALDPLLVNDQLVRDRVETAMAKLQSMQLYDGSFETWPGTGHPYAWGSVYAAHFLVEAQQAGVDCPKDMLAGAMNWLHQFLASMPAEDYPTAETDDFTAKAYAAYVLARNGEKPLGWIEYLRENRENMWPSGRIWLAGAQAVIDGRGDALRELAPVDSKLPQAARWRTLESDVRNTAQLLSLWMEVEPQATEAVALAASLVKWGQENRWYSTQDNAAALMALARYNLKVGTEKANLQGTLTDGTKDLLTYRSGSASSIATSELPARVTLNVQGTGRGYYTWNLMGTPRSQPKAEKRGIDVECAWYDEKGGALDLAQPIPQGTRMQAVLTLKPSLPVSGLAVSCLLPAGLELENPRLDPGLDDVAGSYGVVGDVRDDRLLLFFDRLERERTYSFKVRAVTRGTFVIPPISATGMYDPAVHFTGRGQSDLTVK</sequence>
<evidence type="ECO:0000256" key="2">
    <source>
        <dbReference type="ARBA" id="ARBA00022729"/>
    </source>
</evidence>
<evidence type="ECO:0000313" key="6">
    <source>
        <dbReference type="EMBL" id="CBL28887.1"/>
    </source>
</evidence>
<dbReference type="SUPFAM" id="SSF48239">
    <property type="entry name" value="Terpenoid cyclases/Protein prenyltransferases"/>
    <property type="match status" value="1"/>
</dbReference>
<reference evidence="6 7" key="2">
    <citation type="submission" date="2010-03" db="EMBL/GenBank/DDBJ databases">
        <authorList>
            <person name="Pajon A."/>
        </authorList>
    </citation>
    <scope>NUCLEOTIDE SEQUENCE [LARGE SCALE GENOMIC DNA]</scope>
    <source>
        <strain evidence="6 7">SGP1</strain>
    </source>
</reference>
<dbReference type="InterPro" id="IPR002890">
    <property type="entry name" value="MG2"/>
</dbReference>
<name>A0AB94IYV3_9BACT</name>
<organism evidence="6 7">
    <name type="scientific">Fretibacterium fastidiosum</name>
    <dbReference type="NCBI Taxonomy" id="651822"/>
    <lineage>
        <taxon>Bacteria</taxon>
        <taxon>Thermotogati</taxon>
        <taxon>Synergistota</taxon>
        <taxon>Synergistia</taxon>
        <taxon>Synergistales</taxon>
        <taxon>Aminobacteriaceae</taxon>
        <taxon>Fretibacterium</taxon>
    </lineage>
</organism>
<dbReference type="InterPro" id="IPR041462">
    <property type="entry name" value="Bact_A2M_MG6"/>
</dbReference>
<dbReference type="Gene3D" id="1.50.10.20">
    <property type="match status" value="1"/>
</dbReference>
<feature type="signal peptide" evidence="3">
    <location>
        <begin position="1"/>
        <end position="26"/>
    </location>
</feature>
<dbReference type="KEGG" id="sbr:SY1_21630"/>
<protein>
    <submittedName>
        <fullName evidence="6">Large extracellular alpha-helical protein</fullName>
    </submittedName>
</protein>
<feature type="domain" description="Alpha-2-macroglobulin" evidence="5">
    <location>
        <begin position="1119"/>
        <end position="1207"/>
    </location>
</feature>
<dbReference type="Pfam" id="PF07703">
    <property type="entry name" value="A2M_BRD"/>
    <property type="match status" value="1"/>
</dbReference>
<evidence type="ECO:0000256" key="3">
    <source>
        <dbReference type="SAM" id="SignalP"/>
    </source>
</evidence>
<dbReference type="Gene3D" id="2.60.40.1930">
    <property type="match status" value="1"/>
</dbReference>
<dbReference type="InterPro" id="IPR021868">
    <property type="entry name" value="Alpha_2_Macroglob_MG3"/>
</dbReference>
<feature type="domain" description="Alpha-2-macroglobulin bait region" evidence="4">
    <location>
        <begin position="907"/>
        <end position="1054"/>
    </location>
</feature>
<gene>
    <name evidence="6" type="ORF">SY1_21630</name>
</gene>
<dbReference type="InterPro" id="IPR041246">
    <property type="entry name" value="Bact_MG10"/>
</dbReference>
<proteinExistence type="inferred from homology"/>
<dbReference type="CDD" id="cd02891">
    <property type="entry name" value="A2M_like"/>
    <property type="match status" value="1"/>
</dbReference>